<protein>
    <submittedName>
        <fullName evidence="1">Uncharacterized protein</fullName>
    </submittedName>
</protein>
<dbReference type="Proteomes" id="UP001163603">
    <property type="component" value="Chromosome 7"/>
</dbReference>
<name>A0ACC0YHE8_9ROSI</name>
<comment type="caution">
    <text evidence="1">The sequence shown here is derived from an EMBL/GenBank/DDBJ whole genome shotgun (WGS) entry which is preliminary data.</text>
</comment>
<gene>
    <name evidence="1" type="ORF">Pint_24953</name>
</gene>
<keyword evidence="2" id="KW-1185">Reference proteome</keyword>
<evidence type="ECO:0000313" key="1">
    <source>
        <dbReference type="EMBL" id="KAJ0035680.1"/>
    </source>
</evidence>
<proteinExistence type="predicted"/>
<reference evidence="2" key="1">
    <citation type="journal article" date="2023" name="G3 (Bethesda)">
        <title>Genome assembly and association tests identify interacting loci associated with vigor, precocity, and sex in interspecific pistachio rootstocks.</title>
        <authorList>
            <person name="Palmer W."/>
            <person name="Jacygrad E."/>
            <person name="Sagayaradj S."/>
            <person name="Cavanaugh K."/>
            <person name="Han R."/>
            <person name="Bertier L."/>
            <person name="Beede B."/>
            <person name="Kafkas S."/>
            <person name="Golino D."/>
            <person name="Preece J."/>
            <person name="Michelmore R."/>
        </authorList>
    </citation>
    <scope>NUCLEOTIDE SEQUENCE [LARGE SCALE GENOMIC DNA]</scope>
</reference>
<organism evidence="1 2">
    <name type="scientific">Pistacia integerrima</name>
    <dbReference type="NCBI Taxonomy" id="434235"/>
    <lineage>
        <taxon>Eukaryota</taxon>
        <taxon>Viridiplantae</taxon>
        <taxon>Streptophyta</taxon>
        <taxon>Embryophyta</taxon>
        <taxon>Tracheophyta</taxon>
        <taxon>Spermatophyta</taxon>
        <taxon>Magnoliopsida</taxon>
        <taxon>eudicotyledons</taxon>
        <taxon>Gunneridae</taxon>
        <taxon>Pentapetalae</taxon>
        <taxon>rosids</taxon>
        <taxon>malvids</taxon>
        <taxon>Sapindales</taxon>
        <taxon>Anacardiaceae</taxon>
        <taxon>Pistacia</taxon>
    </lineage>
</organism>
<accession>A0ACC0YHE8</accession>
<dbReference type="EMBL" id="CM047742">
    <property type="protein sequence ID" value="KAJ0035680.1"/>
    <property type="molecule type" value="Genomic_DNA"/>
</dbReference>
<sequence>MNLMDRNEEETNPLDMKVGTRLEADCESNMEGTNLESDMTSMTGFMKEGRVNETRSWQDLWNELRRHKLEVGNSPWLILGDFNVTLHLSESMTGTNYVTAEMKEFRDCVSDIEFEDLSQARILYTGMESRMERMET</sequence>
<evidence type="ECO:0000313" key="2">
    <source>
        <dbReference type="Proteomes" id="UP001163603"/>
    </source>
</evidence>